<evidence type="ECO:0000313" key="11">
    <source>
        <dbReference type="Proteomes" id="UP001153712"/>
    </source>
</evidence>
<accession>A0A9N9TQI8</accession>
<evidence type="ECO:0000256" key="6">
    <source>
        <dbReference type="ARBA" id="ARBA00023136"/>
    </source>
</evidence>
<keyword evidence="3 7" id="KW-0813">Transport</keyword>
<dbReference type="PRINTS" id="PR00783">
    <property type="entry name" value="MINTRINSICP"/>
</dbReference>
<proteinExistence type="inferred from homology"/>
<dbReference type="Pfam" id="PF00230">
    <property type="entry name" value="MIP"/>
    <property type="match status" value="1"/>
</dbReference>
<dbReference type="OrthoDB" id="3222at2759"/>
<evidence type="ECO:0000256" key="4">
    <source>
        <dbReference type="ARBA" id="ARBA00022692"/>
    </source>
</evidence>
<dbReference type="InterPro" id="IPR000425">
    <property type="entry name" value="MIP"/>
</dbReference>
<dbReference type="Gene3D" id="1.20.1080.10">
    <property type="entry name" value="Glycerol uptake facilitator protein"/>
    <property type="match status" value="1"/>
</dbReference>
<dbReference type="Proteomes" id="UP001153712">
    <property type="component" value="Chromosome 6"/>
</dbReference>
<feature type="transmembrane region" description="Helical" evidence="9">
    <location>
        <begin position="211"/>
        <end position="232"/>
    </location>
</feature>
<comment type="similarity">
    <text evidence="2 7">Belongs to the MIP/aquaporin (TC 1.A.8) family.</text>
</comment>
<feature type="transmembrane region" description="Helical" evidence="9">
    <location>
        <begin position="177"/>
        <end position="199"/>
    </location>
</feature>
<dbReference type="InterPro" id="IPR022357">
    <property type="entry name" value="MIP_CS"/>
</dbReference>
<comment type="subcellular location">
    <subcellularLocation>
        <location evidence="1">Membrane</location>
        <topology evidence="1">Multi-pass membrane protein</topology>
    </subcellularLocation>
</comment>
<dbReference type="SUPFAM" id="SSF81338">
    <property type="entry name" value="Aquaporin-like"/>
    <property type="match status" value="1"/>
</dbReference>
<evidence type="ECO:0000256" key="5">
    <source>
        <dbReference type="ARBA" id="ARBA00022989"/>
    </source>
</evidence>
<protein>
    <submittedName>
        <fullName evidence="10">Uncharacterized protein</fullName>
    </submittedName>
</protein>
<dbReference type="AlphaFoldDB" id="A0A9N9TQI8"/>
<dbReference type="GO" id="GO:0015267">
    <property type="term" value="F:channel activity"/>
    <property type="evidence" value="ECO:0007669"/>
    <property type="project" value="InterPro"/>
</dbReference>
<evidence type="ECO:0000256" key="3">
    <source>
        <dbReference type="ARBA" id="ARBA00022448"/>
    </source>
</evidence>
<dbReference type="PANTHER" id="PTHR19139">
    <property type="entry name" value="AQUAPORIN TRANSPORTER"/>
    <property type="match status" value="1"/>
</dbReference>
<dbReference type="PROSITE" id="PS00221">
    <property type="entry name" value="MIP"/>
    <property type="match status" value="1"/>
</dbReference>
<feature type="transmembrane region" description="Helical" evidence="9">
    <location>
        <begin position="95"/>
        <end position="116"/>
    </location>
</feature>
<feature type="region of interest" description="Disordered" evidence="8">
    <location>
        <begin position="29"/>
        <end position="48"/>
    </location>
</feature>
<evidence type="ECO:0000256" key="1">
    <source>
        <dbReference type="ARBA" id="ARBA00004141"/>
    </source>
</evidence>
<feature type="transmembrane region" description="Helical" evidence="9">
    <location>
        <begin position="252"/>
        <end position="272"/>
    </location>
</feature>
<keyword evidence="4 7" id="KW-0812">Transmembrane</keyword>
<evidence type="ECO:0000313" key="10">
    <source>
        <dbReference type="EMBL" id="CAG9863152.1"/>
    </source>
</evidence>
<feature type="transmembrane region" description="Helical" evidence="9">
    <location>
        <begin position="58"/>
        <end position="83"/>
    </location>
</feature>
<evidence type="ECO:0000256" key="2">
    <source>
        <dbReference type="ARBA" id="ARBA00006175"/>
    </source>
</evidence>
<evidence type="ECO:0000256" key="8">
    <source>
        <dbReference type="SAM" id="MobiDB-lite"/>
    </source>
</evidence>
<organism evidence="10 11">
    <name type="scientific">Phyllotreta striolata</name>
    <name type="common">Striped flea beetle</name>
    <name type="synonym">Crioceris striolata</name>
    <dbReference type="NCBI Taxonomy" id="444603"/>
    <lineage>
        <taxon>Eukaryota</taxon>
        <taxon>Metazoa</taxon>
        <taxon>Ecdysozoa</taxon>
        <taxon>Arthropoda</taxon>
        <taxon>Hexapoda</taxon>
        <taxon>Insecta</taxon>
        <taxon>Pterygota</taxon>
        <taxon>Neoptera</taxon>
        <taxon>Endopterygota</taxon>
        <taxon>Coleoptera</taxon>
        <taxon>Polyphaga</taxon>
        <taxon>Cucujiformia</taxon>
        <taxon>Chrysomeloidea</taxon>
        <taxon>Chrysomelidae</taxon>
        <taxon>Galerucinae</taxon>
        <taxon>Alticini</taxon>
        <taxon>Phyllotreta</taxon>
    </lineage>
</organism>
<feature type="transmembrane region" description="Helical" evidence="9">
    <location>
        <begin position="136"/>
        <end position="157"/>
    </location>
</feature>
<dbReference type="InterPro" id="IPR023271">
    <property type="entry name" value="Aquaporin-like"/>
</dbReference>
<dbReference type="EMBL" id="OU900099">
    <property type="protein sequence ID" value="CAG9863152.1"/>
    <property type="molecule type" value="Genomic_DNA"/>
</dbReference>
<dbReference type="GO" id="GO:0005886">
    <property type="term" value="C:plasma membrane"/>
    <property type="evidence" value="ECO:0007669"/>
    <property type="project" value="TreeGrafter"/>
</dbReference>
<keyword evidence="11" id="KW-1185">Reference proteome</keyword>
<sequence length="298" mass="32672">MLEEVTKNTARNITNGILLQVCDLQKADKAEKTREKNNDKKDTMITNNRERKATPKALALFASEFLGTGLLMFLGCMGCIPQVDDPPAFHHLSSLSFGLVILLIIQAFGHISGAHLNPAVTFAAVFLKVVSPLMSLVYISAQFFGGILGFALLKLLMPADYWLDGFCMTLPHKLITPMQALAIETIITATLIIVVCAVWDKRNEDKQDSVPVRFALIVAAISMVAGPLTGASMNTVRTFAPALWLSDFRHQWVYWVGPNMGAVLGCGIYKYLFAVTEDSSLDGEDMVLQDVKMDSLKG</sequence>
<reference evidence="10" key="1">
    <citation type="submission" date="2022-01" db="EMBL/GenBank/DDBJ databases">
        <authorList>
            <person name="King R."/>
        </authorList>
    </citation>
    <scope>NUCLEOTIDE SEQUENCE</scope>
</reference>
<dbReference type="PANTHER" id="PTHR19139:SF270">
    <property type="entry name" value="ENTOMOGLYCEROPORIN 1-RELATED"/>
    <property type="match status" value="1"/>
</dbReference>
<evidence type="ECO:0000256" key="7">
    <source>
        <dbReference type="RuleBase" id="RU000477"/>
    </source>
</evidence>
<keyword evidence="6 9" id="KW-0472">Membrane</keyword>
<keyword evidence="5 9" id="KW-1133">Transmembrane helix</keyword>
<name>A0A9N9TQI8_PHYSR</name>
<evidence type="ECO:0000256" key="9">
    <source>
        <dbReference type="SAM" id="Phobius"/>
    </source>
</evidence>
<gene>
    <name evidence="10" type="ORF">PHYEVI_LOCUS9451</name>
</gene>
<dbReference type="InterPro" id="IPR034294">
    <property type="entry name" value="Aquaporin_transptr"/>
</dbReference>